<evidence type="ECO:0000313" key="3">
    <source>
        <dbReference type="Proteomes" id="UP000569914"/>
    </source>
</evidence>
<feature type="domain" description="SnoaL-like" evidence="1">
    <location>
        <begin position="48"/>
        <end position="154"/>
    </location>
</feature>
<dbReference type="PROSITE" id="PS51318">
    <property type="entry name" value="TAT"/>
    <property type="match status" value="1"/>
</dbReference>
<dbReference type="Proteomes" id="UP000569914">
    <property type="component" value="Unassembled WGS sequence"/>
</dbReference>
<dbReference type="InterPro" id="IPR032710">
    <property type="entry name" value="NTF2-like_dom_sf"/>
</dbReference>
<evidence type="ECO:0000313" key="2">
    <source>
        <dbReference type="EMBL" id="NYE73938.1"/>
    </source>
</evidence>
<keyword evidence="2" id="KW-0413">Isomerase</keyword>
<reference evidence="2 3" key="1">
    <citation type="submission" date="2020-07" db="EMBL/GenBank/DDBJ databases">
        <title>Sequencing the genomes of 1000 actinobacteria strains.</title>
        <authorList>
            <person name="Klenk H.-P."/>
        </authorList>
    </citation>
    <scope>NUCLEOTIDE SEQUENCE [LARGE SCALE GENOMIC DNA]</scope>
    <source>
        <strain evidence="2 3">DSM 22083</strain>
    </source>
</reference>
<organism evidence="2 3">
    <name type="scientific">Microlunatus parietis</name>
    <dbReference type="NCBI Taxonomy" id="682979"/>
    <lineage>
        <taxon>Bacteria</taxon>
        <taxon>Bacillati</taxon>
        <taxon>Actinomycetota</taxon>
        <taxon>Actinomycetes</taxon>
        <taxon>Propionibacteriales</taxon>
        <taxon>Propionibacteriaceae</taxon>
        <taxon>Microlunatus</taxon>
    </lineage>
</organism>
<dbReference type="EMBL" id="JACCBU010000001">
    <property type="protein sequence ID" value="NYE73938.1"/>
    <property type="molecule type" value="Genomic_DNA"/>
</dbReference>
<comment type="caution">
    <text evidence="2">The sequence shown here is derived from an EMBL/GenBank/DDBJ whole genome shotgun (WGS) entry which is preliminary data.</text>
</comment>
<dbReference type="SUPFAM" id="SSF54427">
    <property type="entry name" value="NTF2-like"/>
    <property type="match status" value="2"/>
</dbReference>
<dbReference type="Gene3D" id="3.10.450.50">
    <property type="match status" value="2"/>
</dbReference>
<dbReference type="PANTHER" id="PTHR41252:SF1">
    <property type="entry name" value="BLR2505 PROTEIN"/>
    <property type="match status" value="1"/>
</dbReference>
<accession>A0A7Y9IBL7</accession>
<dbReference type="Pfam" id="PF12680">
    <property type="entry name" value="SnoaL_2"/>
    <property type="match status" value="2"/>
</dbReference>
<feature type="domain" description="SnoaL-like" evidence="1">
    <location>
        <begin position="175"/>
        <end position="282"/>
    </location>
</feature>
<dbReference type="InterPro" id="IPR037401">
    <property type="entry name" value="SnoaL-like"/>
</dbReference>
<dbReference type="PANTHER" id="PTHR41252">
    <property type="entry name" value="BLR2505 PROTEIN"/>
    <property type="match status" value="1"/>
</dbReference>
<gene>
    <name evidence="2" type="ORF">BKA15_005267</name>
</gene>
<sequence>MTEHKKPGGLPRRAALGMVGGATIAGAAGLARPTDAVATGRQDRTRIVHAFYRALQAKDIDAFAELWTEDAVYRVPVDPAGKPGALVGREAIVSGLRGFFALFGKTQFTWEVEPLRDPNQVMATWSLDIELLAGGRYRNRGVAIFRFRRNRIVEFVEYFDTAAFLGVFAAKIDTARRFFHLLHTKEIDAWAELWHEQGKIIVPYPPDGFPSVIDGKTEILRSFRELFEVYQTFDTELTGVHPAVDSDAICVEYTVAATLINGERYTNDNLAVFRFQDGLISAYHDYFDPRRFAEVIDALPGAGR</sequence>
<keyword evidence="3" id="KW-1185">Reference proteome</keyword>
<dbReference type="AlphaFoldDB" id="A0A7Y9IBL7"/>
<dbReference type="GO" id="GO:0016853">
    <property type="term" value="F:isomerase activity"/>
    <property type="evidence" value="ECO:0007669"/>
    <property type="project" value="UniProtKB-KW"/>
</dbReference>
<evidence type="ECO:0000259" key="1">
    <source>
        <dbReference type="Pfam" id="PF12680"/>
    </source>
</evidence>
<protein>
    <submittedName>
        <fullName evidence="2">Ketosteroid isomerase-like protein</fullName>
    </submittedName>
</protein>
<name>A0A7Y9IBL7_9ACTN</name>
<dbReference type="RefSeq" id="WP_218871574.1">
    <property type="nucleotide sequence ID" value="NZ_JACCBU010000001.1"/>
</dbReference>
<proteinExistence type="predicted"/>
<dbReference type="InterPro" id="IPR006311">
    <property type="entry name" value="TAT_signal"/>
</dbReference>